<proteinExistence type="predicted"/>
<feature type="compositionally biased region" description="Basic and acidic residues" evidence="1">
    <location>
        <begin position="69"/>
        <end position="78"/>
    </location>
</feature>
<gene>
    <name evidence="2" type="ORF">VZT92_024330</name>
</gene>
<dbReference type="EMBL" id="JBCEZU010000575">
    <property type="protein sequence ID" value="KAK9516397.1"/>
    <property type="molecule type" value="Genomic_DNA"/>
</dbReference>
<keyword evidence="3" id="KW-1185">Reference proteome</keyword>
<organism evidence="2 3">
    <name type="scientific">Zoarces viviparus</name>
    <name type="common">Viviparous eelpout</name>
    <name type="synonym">Blennius viviparus</name>
    <dbReference type="NCBI Taxonomy" id="48416"/>
    <lineage>
        <taxon>Eukaryota</taxon>
        <taxon>Metazoa</taxon>
        <taxon>Chordata</taxon>
        <taxon>Craniata</taxon>
        <taxon>Vertebrata</taxon>
        <taxon>Euteleostomi</taxon>
        <taxon>Actinopterygii</taxon>
        <taxon>Neopterygii</taxon>
        <taxon>Teleostei</taxon>
        <taxon>Neoteleostei</taxon>
        <taxon>Acanthomorphata</taxon>
        <taxon>Eupercaria</taxon>
        <taxon>Perciformes</taxon>
        <taxon>Cottioidei</taxon>
        <taxon>Zoarcales</taxon>
        <taxon>Zoarcidae</taxon>
        <taxon>Zoarcinae</taxon>
        <taxon>Zoarces</taxon>
    </lineage>
</organism>
<accession>A0AAW1E1N3</accession>
<reference evidence="2 3" key="1">
    <citation type="journal article" date="2024" name="Genome Biol. Evol.">
        <title>Chromosome-level genome assembly of the viviparous eelpout Zoarces viviparus.</title>
        <authorList>
            <person name="Fuhrmann N."/>
            <person name="Brasseur M.V."/>
            <person name="Bakowski C.E."/>
            <person name="Podsiadlowski L."/>
            <person name="Prost S."/>
            <person name="Krehenwinkel H."/>
            <person name="Mayer C."/>
        </authorList>
    </citation>
    <scope>NUCLEOTIDE SEQUENCE [LARGE SCALE GENOMIC DNA]</scope>
    <source>
        <strain evidence="2">NO-MEL_2022_Ind0_liver</strain>
    </source>
</reference>
<name>A0AAW1E1N3_ZOAVI</name>
<comment type="caution">
    <text evidence="2">The sequence shown here is derived from an EMBL/GenBank/DDBJ whole genome shotgun (WGS) entry which is preliminary data.</text>
</comment>
<dbReference type="AlphaFoldDB" id="A0AAW1E1N3"/>
<sequence>MDPVIQVLASAEMATGPLLTPREPSWGGRSRQNPPTVCPCVFGCEDHRRSLRKYGCPWAPPDLLSSFNNREEQEKGETEVSTFS</sequence>
<evidence type="ECO:0000256" key="1">
    <source>
        <dbReference type="SAM" id="MobiDB-lite"/>
    </source>
</evidence>
<evidence type="ECO:0000313" key="3">
    <source>
        <dbReference type="Proteomes" id="UP001488805"/>
    </source>
</evidence>
<dbReference type="Proteomes" id="UP001488805">
    <property type="component" value="Unassembled WGS sequence"/>
</dbReference>
<protein>
    <submittedName>
        <fullName evidence="2">Uncharacterized protein</fullName>
    </submittedName>
</protein>
<evidence type="ECO:0000313" key="2">
    <source>
        <dbReference type="EMBL" id="KAK9516397.1"/>
    </source>
</evidence>
<feature type="region of interest" description="Disordered" evidence="1">
    <location>
        <begin position="64"/>
        <end position="84"/>
    </location>
</feature>